<organism evidence="1 2">
    <name type="scientific">Anas platyrhynchos</name>
    <name type="common">Mallard</name>
    <name type="synonym">Anas boschas</name>
    <dbReference type="NCBI Taxonomy" id="8839"/>
    <lineage>
        <taxon>Eukaryota</taxon>
        <taxon>Metazoa</taxon>
        <taxon>Chordata</taxon>
        <taxon>Craniata</taxon>
        <taxon>Vertebrata</taxon>
        <taxon>Euteleostomi</taxon>
        <taxon>Archelosauria</taxon>
        <taxon>Archosauria</taxon>
        <taxon>Dinosauria</taxon>
        <taxon>Saurischia</taxon>
        <taxon>Theropoda</taxon>
        <taxon>Coelurosauria</taxon>
        <taxon>Aves</taxon>
        <taxon>Neognathae</taxon>
        <taxon>Galloanserae</taxon>
        <taxon>Anseriformes</taxon>
        <taxon>Anatidae</taxon>
        <taxon>Anatinae</taxon>
        <taxon>Anas</taxon>
    </lineage>
</organism>
<dbReference type="AlphaFoldDB" id="R0LDY6"/>
<evidence type="ECO:0000313" key="1">
    <source>
        <dbReference type="EMBL" id="EOA99739.1"/>
    </source>
</evidence>
<accession>R0LDY6</accession>
<dbReference type="EMBL" id="KB743275">
    <property type="protein sequence ID" value="EOA99739.1"/>
    <property type="molecule type" value="Genomic_DNA"/>
</dbReference>
<reference evidence="2" key="1">
    <citation type="journal article" date="2013" name="Nat. Genet.">
        <title>The duck genome and transcriptome provide insight into an avian influenza virus reservoir species.</title>
        <authorList>
            <person name="Huang Y."/>
            <person name="Li Y."/>
            <person name="Burt D.W."/>
            <person name="Chen H."/>
            <person name="Zhang Y."/>
            <person name="Qian W."/>
            <person name="Kim H."/>
            <person name="Gan S."/>
            <person name="Zhao Y."/>
            <person name="Li J."/>
            <person name="Yi K."/>
            <person name="Feng H."/>
            <person name="Zhu P."/>
            <person name="Li B."/>
            <person name="Liu Q."/>
            <person name="Fairley S."/>
            <person name="Magor K.E."/>
            <person name="Du Z."/>
            <person name="Hu X."/>
            <person name="Goodman L."/>
            <person name="Tafer H."/>
            <person name="Vignal A."/>
            <person name="Lee T."/>
            <person name="Kim K.W."/>
            <person name="Sheng Z."/>
            <person name="An Y."/>
            <person name="Searle S."/>
            <person name="Herrero J."/>
            <person name="Groenen M.A."/>
            <person name="Crooijmans R.P."/>
            <person name="Faraut T."/>
            <person name="Cai Q."/>
            <person name="Webster R.G."/>
            <person name="Aldridge J.R."/>
            <person name="Warren W.C."/>
            <person name="Bartschat S."/>
            <person name="Kehr S."/>
            <person name="Marz M."/>
            <person name="Stadler P.F."/>
            <person name="Smith J."/>
            <person name="Kraus R.H."/>
            <person name="Zhao Y."/>
            <person name="Ren L."/>
            <person name="Fei J."/>
            <person name="Morisson M."/>
            <person name="Kaiser P."/>
            <person name="Griffin D.K."/>
            <person name="Rao M."/>
            <person name="Pitel F."/>
            <person name="Wang J."/>
            <person name="Li N."/>
        </authorList>
    </citation>
    <scope>NUCLEOTIDE SEQUENCE [LARGE SCALE GENOMIC DNA]</scope>
</reference>
<gene>
    <name evidence="1" type="ORF">Anapl_01085</name>
</gene>
<protein>
    <submittedName>
        <fullName evidence="1">Uncharacterized protein</fullName>
    </submittedName>
</protein>
<name>R0LDY6_ANAPL</name>
<keyword evidence="2" id="KW-1185">Reference proteome</keyword>
<evidence type="ECO:0000313" key="2">
    <source>
        <dbReference type="Proteomes" id="UP000296049"/>
    </source>
</evidence>
<proteinExistence type="predicted"/>
<dbReference type="Proteomes" id="UP000296049">
    <property type="component" value="Unassembled WGS sequence"/>
</dbReference>
<sequence length="178" mass="20010">MPCCQLLHFPSPTKDLVSRNYLNYLDLLLLYTRVQASPPTAHGNASVLADVVLFRGLTAYPTSWDTFTHIASANISAGHRKAVLKHRNLKSEAPQSYRRTVFKALKCSADSPALPRTGWVLFTFNAEEIHGAQGTRRNTTEYIRVLQKMHGEEGRCRCGKREIIGHIFDEAIEEKEVG</sequence>